<dbReference type="SUPFAM" id="SSF54593">
    <property type="entry name" value="Glyoxalase/Bleomycin resistance protein/Dihydroxybiphenyl dioxygenase"/>
    <property type="match status" value="1"/>
</dbReference>
<dbReference type="RefSeq" id="WP_284366080.1">
    <property type="nucleotide sequence ID" value="NZ_BSNI01000002.1"/>
</dbReference>
<dbReference type="Gene3D" id="3.30.720.120">
    <property type="match status" value="1"/>
</dbReference>
<proteinExistence type="predicted"/>
<dbReference type="PROSITE" id="PS51819">
    <property type="entry name" value="VOC"/>
    <property type="match status" value="1"/>
</dbReference>
<organism evidence="2 3">
    <name type="scientific">Maritalea porphyrae</name>
    <dbReference type="NCBI Taxonomy" id="880732"/>
    <lineage>
        <taxon>Bacteria</taxon>
        <taxon>Pseudomonadati</taxon>
        <taxon>Pseudomonadota</taxon>
        <taxon>Alphaproteobacteria</taxon>
        <taxon>Hyphomicrobiales</taxon>
        <taxon>Devosiaceae</taxon>
        <taxon>Maritalea</taxon>
    </lineage>
</organism>
<dbReference type="EMBL" id="BSNI01000002">
    <property type="protein sequence ID" value="GLQ18947.1"/>
    <property type="molecule type" value="Genomic_DNA"/>
</dbReference>
<reference evidence="2" key="2">
    <citation type="submission" date="2023-01" db="EMBL/GenBank/DDBJ databases">
        <title>Draft genome sequence of Maritalea porphyrae strain NBRC 107169.</title>
        <authorList>
            <person name="Sun Q."/>
            <person name="Mori K."/>
        </authorList>
    </citation>
    <scope>NUCLEOTIDE SEQUENCE</scope>
    <source>
        <strain evidence="2">NBRC 107169</strain>
    </source>
</reference>
<gene>
    <name evidence="2" type="ORF">GCM10007879_31960</name>
</gene>
<evidence type="ECO:0000313" key="2">
    <source>
        <dbReference type="EMBL" id="GLQ18947.1"/>
    </source>
</evidence>
<protein>
    <submittedName>
        <fullName evidence="2">Glyoxalase</fullName>
    </submittedName>
</protein>
<dbReference type="Pfam" id="PF00903">
    <property type="entry name" value="Glyoxalase"/>
    <property type="match status" value="1"/>
</dbReference>
<evidence type="ECO:0000259" key="1">
    <source>
        <dbReference type="PROSITE" id="PS51819"/>
    </source>
</evidence>
<evidence type="ECO:0000313" key="3">
    <source>
        <dbReference type="Proteomes" id="UP001161405"/>
    </source>
</evidence>
<keyword evidence="3" id="KW-1185">Reference proteome</keyword>
<name>A0ABQ5UW88_9HYPH</name>
<dbReference type="InterPro" id="IPR004360">
    <property type="entry name" value="Glyas_Fos-R_dOase_dom"/>
</dbReference>
<dbReference type="Gene3D" id="3.30.720.110">
    <property type="match status" value="1"/>
</dbReference>
<accession>A0ABQ5UW88</accession>
<reference evidence="2" key="1">
    <citation type="journal article" date="2014" name="Int. J. Syst. Evol. Microbiol.">
        <title>Complete genome of a new Firmicutes species belonging to the dominant human colonic microbiota ('Ruminococcus bicirculans') reveals two chromosomes and a selective capacity to utilize plant glucans.</title>
        <authorList>
            <consortium name="NISC Comparative Sequencing Program"/>
            <person name="Wegmann U."/>
            <person name="Louis P."/>
            <person name="Goesmann A."/>
            <person name="Henrissat B."/>
            <person name="Duncan S.H."/>
            <person name="Flint H.J."/>
        </authorList>
    </citation>
    <scope>NUCLEOTIDE SEQUENCE</scope>
    <source>
        <strain evidence="2">NBRC 107169</strain>
    </source>
</reference>
<dbReference type="InterPro" id="IPR037523">
    <property type="entry name" value="VOC_core"/>
</dbReference>
<dbReference type="Proteomes" id="UP001161405">
    <property type="component" value="Unassembled WGS sequence"/>
</dbReference>
<feature type="domain" description="VOC" evidence="1">
    <location>
        <begin position="4"/>
        <end position="123"/>
    </location>
</feature>
<sequence>MKTSSYYPVLMVDNVATTVEFYCNHFNFTPTFESDWYVHLQSKEDELVNIAVLQFDHPTVPAGAEARTNGLILNFEVSNAHVEYDRLRSAGISFLLDIRDEDFGQRHFIAQDPNGVMIDIIQPIPPSAEFAAQYTPATLPQ</sequence>
<comment type="caution">
    <text evidence="2">The sequence shown here is derived from an EMBL/GenBank/DDBJ whole genome shotgun (WGS) entry which is preliminary data.</text>
</comment>
<dbReference type="InterPro" id="IPR029068">
    <property type="entry name" value="Glyas_Bleomycin-R_OHBP_Dase"/>
</dbReference>